<feature type="domain" description="HAMP" evidence="11">
    <location>
        <begin position="316"/>
        <end position="368"/>
    </location>
</feature>
<dbReference type="GO" id="GO:0016301">
    <property type="term" value="F:kinase activity"/>
    <property type="evidence" value="ECO:0007669"/>
    <property type="project" value="UniProtKB-KW"/>
</dbReference>
<evidence type="ECO:0000256" key="10">
    <source>
        <dbReference type="SAM" id="Phobius"/>
    </source>
</evidence>
<name>A0ABR5ANC6_9BACL</name>
<dbReference type="InterPro" id="IPR003660">
    <property type="entry name" value="HAMP_dom"/>
</dbReference>
<dbReference type="PANTHER" id="PTHR34220:SF7">
    <property type="entry name" value="SENSOR HISTIDINE KINASE YPDA"/>
    <property type="match status" value="1"/>
</dbReference>
<dbReference type="SUPFAM" id="SSF158472">
    <property type="entry name" value="HAMP domain-like"/>
    <property type="match status" value="1"/>
</dbReference>
<feature type="transmembrane region" description="Helical" evidence="10">
    <location>
        <begin position="18"/>
        <end position="38"/>
    </location>
</feature>
<comment type="subcellular location">
    <subcellularLocation>
        <location evidence="1">Cell membrane</location>
        <topology evidence="1">Multi-pass membrane protein</topology>
    </subcellularLocation>
</comment>
<dbReference type="InterPro" id="IPR036890">
    <property type="entry name" value="HATPase_C_sf"/>
</dbReference>
<dbReference type="InterPro" id="IPR010559">
    <property type="entry name" value="Sig_transdc_His_kin_internal"/>
</dbReference>
<keyword evidence="7 10" id="KW-1133">Transmembrane helix</keyword>
<evidence type="ECO:0000313" key="13">
    <source>
        <dbReference type="Proteomes" id="UP000031967"/>
    </source>
</evidence>
<evidence type="ECO:0000256" key="4">
    <source>
        <dbReference type="ARBA" id="ARBA00022679"/>
    </source>
</evidence>
<dbReference type="SUPFAM" id="SSF55874">
    <property type="entry name" value="ATPase domain of HSP90 chaperone/DNA topoisomerase II/histidine kinase"/>
    <property type="match status" value="1"/>
</dbReference>
<dbReference type="CDD" id="cd06225">
    <property type="entry name" value="HAMP"/>
    <property type="match status" value="1"/>
</dbReference>
<dbReference type="PANTHER" id="PTHR34220">
    <property type="entry name" value="SENSOR HISTIDINE KINASE YPDA"/>
    <property type="match status" value="1"/>
</dbReference>
<evidence type="ECO:0000256" key="8">
    <source>
        <dbReference type="ARBA" id="ARBA00023136"/>
    </source>
</evidence>
<comment type="caution">
    <text evidence="12">The sequence shown here is derived from an EMBL/GenBank/DDBJ whole genome shotgun (WGS) entry which is preliminary data.</text>
</comment>
<keyword evidence="5 10" id="KW-0812">Transmembrane</keyword>
<evidence type="ECO:0000313" key="12">
    <source>
        <dbReference type="EMBL" id="KIL42318.1"/>
    </source>
</evidence>
<evidence type="ECO:0000256" key="7">
    <source>
        <dbReference type="ARBA" id="ARBA00022989"/>
    </source>
</evidence>
<dbReference type="InterPro" id="IPR033479">
    <property type="entry name" value="dCache_1"/>
</dbReference>
<protein>
    <submittedName>
        <fullName evidence="12">Histidine kinase</fullName>
    </submittedName>
</protein>
<dbReference type="Gene3D" id="3.30.450.20">
    <property type="entry name" value="PAS domain"/>
    <property type="match status" value="2"/>
</dbReference>
<keyword evidence="13" id="KW-1185">Reference proteome</keyword>
<proteinExistence type="predicted"/>
<dbReference type="SMART" id="SM00387">
    <property type="entry name" value="HATPase_c"/>
    <property type="match status" value="1"/>
</dbReference>
<dbReference type="InterPro" id="IPR050640">
    <property type="entry name" value="Bact_2-comp_sensor_kinase"/>
</dbReference>
<organism evidence="12 13">
    <name type="scientific">Gordoniibacillus kamchatkensis</name>
    <dbReference type="NCBI Taxonomy" id="1590651"/>
    <lineage>
        <taxon>Bacteria</taxon>
        <taxon>Bacillati</taxon>
        <taxon>Bacillota</taxon>
        <taxon>Bacilli</taxon>
        <taxon>Bacillales</taxon>
        <taxon>Paenibacillaceae</taxon>
        <taxon>Gordoniibacillus</taxon>
    </lineage>
</organism>
<dbReference type="Pfam" id="PF02518">
    <property type="entry name" value="HATPase_c"/>
    <property type="match status" value="1"/>
</dbReference>
<evidence type="ECO:0000256" key="3">
    <source>
        <dbReference type="ARBA" id="ARBA00022553"/>
    </source>
</evidence>
<keyword evidence="3" id="KW-0597">Phosphoprotein</keyword>
<gene>
    <name evidence="12" type="ORF">SD70_02090</name>
</gene>
<evidence type="ECO:0000259" key="11">
    <source>
        <dbReference type="PROSITE" id="PS50885"/>
    </source>
</evidence>
<evidence type="ECO:0000256" key="9">
    <source>
        <dbReference type="SAM" id="Coils"/>
    </source>
</evidence>
<dbReference type="RefSeq" id="WP_041045116.1">
    <property type="nucleotide sequence ID" value="NZ_JXAK01000002.1"/>
</dbReference>
<dbReference type="InterPro" id="IPR003594">
    <property type="entry name" value="HATPase_dom"/>
</dbReference>
<dbReference type="Pfam" id="PF00672">
    <property type="entry name" value="HAMP"/>
    <property type="match status" value="1"/>
</dbReference>
<feature type="transmembrane region" description="Helical" evidence="10">
    <location>
        <begin position="295"/>
        <end position="314"/>
    </location>
</feature>
<keyword evidence="6 12" id="KW-0418">Kinase</keyword>
<dbReference type="Proteomes" id="UP000031967">
    <property type="component" value="Unassembled WGS sequence"/>
</dbReference>
<dbReference type="SMART" id="SM00304">
    <property type="entry name" value="HAMP"/>
    <property type="match status" value="1"/>
</dbReference>
<reference evidence="12 13" key="1">
    <citation type="submission" date="2014-12" db="EMBL/GenBank/DDBJ databases">
        <title>Draft genome sequence of Paenibacillus kamchatkensis strain B-2647.</title>
        <authorList>
            <person name="Karlyshev A.V."/>
            <person name="Kudryashova E.B."/>
        </authorList>
    </citation>
    <scope>NUCLEOTIDE SEQUENCE [LARGE SCALE GENOMIC DNA]</scope>
    <source>
        <strain evidence="12 13">VKM B-2647</strain>
    </source>
</reference>
<dbReference type="Gene3D" id="3.30.565.10">
    <property type="entry name" value="Histidine kinase-like ATPase, C-terminal domain"/>
    <property type="match status" value="1"/>
</dbReference>
<sequence length="598" mass="68205">MHVAKLFLKRLHSISTQLFLIFFVSMLVPIAVGGYLSYKKSTSIVEKQVSAVAQQTINQLSDKIHFITKKYEDISMILMYSQAIQKAIEPDSLDTEYDKEKQRTEALRLISSMMTNSPELLHIYVFDDKKKYSVFDSTIDRIDHWQTGWYKSILEGDGRPVWFGVSNKSYISETDMGIPVFAMGRTLRNVETGRVIGVIFIEIRGSILAKEVNAVRFAQKGFAYIADASHKYVYHPNNIFNGVASDFPLYDQIDKFTYRENSYLEIPSVLENGWRVNGIVPVQELIGESQQIRSMTITIAIVSIFWALIVGFFISRKISLPLIHLCKLMKRSESGDLSARSRMTGKNELGQLGLSFNKMNEKIQALINRVAEKEAEKKKAEIRALRYQINPHFLYNTLNSIRWMAKLGKTHDVANAVTNLVYLLESSIERKGLFVPLGEEIELLEKYMVIQQYRYSNQLSMKIHCPEHLKQIMIPRMLLQPIVENSIFHGIAPKEEPGNIDISIMEDGFNIVVYIHDDGIGIPKEKLPELMKMKENESRTRGMTRIGLSHVDQTLKLYYGKDAGVTVQCTSGKGTTVRLVFGKQQNGEEFSHVQSVVS</sequence>
<accession>A0ABR5ANC6</accession>
<keyword evidence="9" id="KW-0175">Coiled coil</keyword>
<keyword evidence="2" id="KW-1003">Cell membrane</keyword>
<evidence type="ECO:0000256" key="5">
    <source>
        <dbReference type="ARBA" id="ARBA00022692"/>
    </source>
</evidence>
<dbReference type="Gene3D" id="6.10.340.10">
    <property type="match status" value="1"/>
</dbReference>
<dbReference type="Pfam" id="PF02743">
    <property type="entry name" value="dCache_1"/>
    <property type="match status" value="1"/>
</dbReference>
<dbReference type="EMBL" id="JXAK01000002">
    <property type="protein sequence ID" value="KIL42318.1"/>
    <property type="molecule type" value="Genomic_DNA"/>
</dbReference>
<keyword evidence="8 10" id="KW-0472">Membrane</keyword>
<dbReference type="PROSITE" id="PS50885">
    <property type="entry name" value="HAMP"/>
    <property type="match status" value="1"/>
</dbReference>
<evidence type="ECO:0000256" key="6">
    <source>
        <dbReference type="ARBA" id="ARBA00022777"/>
    </source>
</evidence>
<dbReference type="Pfam" id="PF06580">
    <property type="entry name" value="His_kinase"/>
    <property type="match status" value="1"/>
</dbReference>
<feature type="coiled-coil region" evidence="9">
    <location>
        <begin position="356"/>
        <end position="390"/>
    </location>
</feature>
<evidence type="ECO:0000256" key="2">
    <source>
        <dbReference type="ARBA" id="ARBA00022475"/>
    </source>
</evidence>
<evidence type="ECO:0000256" key="1">
    <source>
        <dbReference type="ARBA" id="ARBA00004651"/>
    </source>
</evidence>
<keyword evidence="4" id="KW-0808">Transferase</keyword>